<dbReference type="KEGG" id="snh:120063132"/>
<name>A0A8U1F462_SALNM</name>
<keyword evidence="2" id="KW-1185">Reference proteome</keyword>
<dbReference type="GeneID" id="120063132"/>
<gene>
    <name evidence="3" type="primary">LOC120063132</name>
</gene>
<reference evidence="3" key="1">
    <citation type="submission" date="2025-08" db="UniProtKB">
        <authorList>
            <consortium name="RefSeq"/>
        </authorList>
    </citation>
    <scope>IDENTIFICATION</scope>
    <source>
        <tissue evidence="3">White muscle</tissue>
    </source>
</reference>
<sequence>MLFELTPCIRCFGDLRIVLLYLLSRMSQSRGLCMDRGHSAWFPRPRSWLQRPISCFQRRSLRASADPTSSDNVYTSCLYAQGFRCTLQQRPSCSSARLTPKSNARGAGGRPVSSALGRVENSPGRGTRAMSRPVTAPGGGGRHRDPGQRPGAQIRDRTECPRLPCNTKQDNTHRQQQDTWRGRRPFSTSSTLHLYLPSSSYYEDDEQETDIELEKEDVRPTIENNSLQDTTEMIRSPTPSENVTMLNPTNNTSLQQDHKETVQIQEAPPSNPSLQGPSEDIIRPQVPTEDINSMEPTDNPRFQGITHYRTTGLVVPKQRAHGYDMEQQQECIPLQIMPAAVQGRAPTSVRQHVNRLPKIKTTKTFVWGLSGPQEIKSVFVLQRHIGRYTNQTREHSYCHSH</sequence>
<evidence type="ECO:0000256" key="1">
    <source>
        <dbReference type="SAM" id="MobiDB-lite"/>
    </source>
</evidence>
<dbReference type="Proteomes" id="UP000808372">
    <property type="component" value="Chromosome 18"/>
</dbReference>
<dbReference type="AlphaFoldDB" id="A0A8U1F462"/>
<dbReference type="RefSeq" id="XP_038869239.1">
    <property type="nucleotide sequence ID" value="XM_039013311.1"/>
</dbReference>
<organism evidence="2 3">
    <name type="scientific">Salvelinus namaycush</name>
    <name type="common">Lake trout</name>
    <name type="synonym">Salmo namaycush</name>
    <dbReference type="NCBI Taxonomy" id="8040"/>
    <lineage>
        <taxon>Eukaryota</taxon>
        <taxon>Metazoa</taxon>
        <taxon>Chordata</taxon>
        <taxon>Craniata</taxon>
        <taxon>Vertebrata</taxon>
        <taxon>Euteleostomi</taxon>
        <taxon>Actinopterygii</taxon>
        <taxon>Neopterygii</taxon>
        <taxon>Teleostei</taxon>
        <taxon>Protacanthopterygii</taxon>
        <taxon>Salmoniformes</taxon>
        <taxon>Salmonidae</taxon>
        <taxon>Salmoninae</taxon>
        <taxon>Salvelinus</taxon>
    </lineage>
</organism>
<protein>
    <submittedName>
        <fullName evidence="3">Uncharacterized protein LOC120063132 isoform X1</fullName>
    </submittedName>
</protein>
<feature type="region of interest" description="Disordered" evidence="1">
    <location>
        <begin position="95"/>
        <end position="185"/>
    </location>
</feature>
<evidence type="ECO:0000313" key="2">
    <source>
        <dbReference type="Proteomes" id="UP000808372"/>
    </source>
</evidence>
<proteinExistence type="predicted"/>
<evidence type="ECO:0000313" key="3">
    <source>
        <dbReference type="RefSeq" id="XP_038869239.1"/>
    </source>
</evidence>
<accession>A0A8U1F462</accession>